<gene>
    <name evidence="2" type="ORF">HYZ11_03415</name>
</gene>
<feature type="signal peptide" evidence="1">
    <location>
        <begin position="1"/>
        <end position="31"/>
    </location>
</feature>
<evidence type="ECO:0000313" key="2">
    <source>
        <dbReference type="EMBL" id="MBI3126634.1"/>
    </source>
</evidence>
<organism evidence="2 3">
    <name type="scientific">Tectimicrobiota bacterium</name>
    <dbReference type="NCBI Taxonomy" id="2528274"/>
    <lineage>
        <taxon>Bacteria</taxon>
        <taxon>Pseudomonadati</taxon>
        <taxon>Nitrospinota/Tectimicrobiota group</taxon>
        <taxon>Candidatus Tectimicrobiota</taxon>
    </lineage>
</organism>
<name>A0A932HZQ4_UNCTE</name>
<reference evidence="2" key="1">
    <citation type="submission" date="2020-07" db="EMBL/GenBank/DDBJ databases">
        <title>Huge and variable diversity of episymbiotic CPR bacteria and DPANN archaea in groundwater ecosystems.</title>
        <authorList>
            <person name="He C.Y."/>
            <person name="Keren R."/>
            <person name="Whittaker M."/>
            <person name="Farag I.F."/>
            <person name="Doudna J."/>
            <person name="Cate J.H.D."/>
            <person name="Banfield J.F."/>
        </authorList>
    </citation>
    <scope>NUCLEOTIDE SEQUENCE</scope>
    <source>
        <strain evidence="2">NC_groundwater_763_Ag_S-0.2um_68_21</strain>
    </source>
</reference>
<comment type="caution">
    <text evidence="2">The sequence shown here is derived from an EMBL/GenBank/DDBJ whole genome shotgun (WGS) entry which is preliminary data.</text>
</comment>
<protein>
    <recommendedName>
        <fullName evidence="4">Outer membrane protein beta-barrel domain-containing protein</fullName>
    </recommendedName>
</protein>
<evidence type="ECO:0000256" key="1">
    <source>
        <dbReference type="SAM" id="SignalP"/>
    </source>
</evidence>
<feature type="chain" id="PRO_5037322822" description="Outer membrane protein beta-barrel domain-containing protein" evidence="1">
    <location>
        <begin position="32"/>
        <end position="286"/>
    </location>
</feature>
<sequence>MKKKFTSFLAVAAFAALVASGEGLAPSPARAAEEKPPLFSLSGGIDFPTAYFFRGIQQQDEGVIYQPYANLYWNAYKGKDFSITPWAGVWNSIHEEKGAGNKKHYEIDYLAGVDFGVGPLTIGAGYTLYHYPSDVFEDIHEVQLKFTFDDGDLIKMTRFPFKLSPYVMFAWETKDKGGTEDAYWEIGLRPSFEGKIGAVPFTFGVPVTVGFSGDDYYFKKNGKEANLGFVSVAATASIPLPMPKEAGSWSLGLKVEYLYLDAFSARASNNGRTDEVIGMVGLAVAF</sequence>
<proteinExistence type="predicted"/>
<dbReference type="EMBL" id="JACPUR010000007">
    <property type="protein sequence ID" value="MBI3126634.1"/>
    <property type="molecule type" value="Genomic_DNA"/>
</dbReference>
<evidence type="ECO:0000313" key="3">
    <source>
        <dbReference type="Proteomes" id="UP000782312"/>
    </source>
</evidence>
<accession>A0A932HZQ4</accession>
<keyword evidence="1" id="KW-0732">Signal</keyword>
<dbReference type="Proteomes" id="UP000782312">
    <property type="component" value="Unassembled WGS sequence"/>
</dbReference>
<dbReference type="AlphaFoldDB" id="A0A932HZQ4"/>
<evidence type="ECO:0008006" key="4">
    <source>
        <dbReference type="Google" id="ProtNLM"/>
    </source>
</evidence>